<reference evidence="2" key="2">
    <citation type="submission" date="2023-06" db="EMBL/GenBank/DDBJ databases">
        <authorList>
            <consortium name="Lawrence Berkeley National Laboratory"/>
            <person name="Haridas S."/>
            <person name="Hensen N."/>
            <person name="Bonometti L."/>
            <person name="Westerberg I."/>
            <person name="Brannstrom I.O."/>
            <person name="Guillou S."/>
            <person name="Cros-Aarteil S."/>
            <person name="Calhoun S."/>
            <person name="Kuo A."/>
            <person name="Mondo S."/>
            <person name="Pangilinan J."/>
            <person name="Riley R."/>
            <person name="Labutti K."/>
            <person name="Andreopoulos B."/>
            <person name="Lipzen A."/>
            <person name="Chen C."/>
            <person name="Yanf M."/>
            <person name="Daum C."/>
            <person name="Ng V."/>
            <person name="Clum A."/>
            <person name="Steindorff A."/>
            <person name="Ohm R."/>
            <person name="Martin F."/>
            <person name="Silar P."/>
            <person name="Natvig D."/>
            <person name="Lalanne C."/>
            <person name="Gautier V."/>
            <person name="Ament-Velasquez S.L."/>
            <person name="Kruys A."/>
            <person name="Hutchinson M.I."/>
            <person name="Powell A.J."/>
            <person name="Barry K."/>
            <person name="Miller A.N."/>
            <person name="Grigoriev I.V."/>
            <person name="Debuchy R."/>
            <person name="Gladieux P."/>
            <person name="Thoren M.H."/>
            <person name="Johannesson H."/>
        </authorList>
    </citation>
    <scope>NUCLEOTIDE SEQUENCE</scope>
    <source>
        <strain evidence="2">CBS 955.72</strain>
    </source>
</reference>
<accession>A0AAJ0MKK3</accession>
<keyword evidence="3" id="KW-1185">Reference proteome</keyword>
<sequence length="325" mass="37571">MDMVNFSEAEAYAAWRSEQSAYGAKYANIFITFQNLLTASGDDNSSSMVETTATAMANFIRAVGRQDNPPRESLLDACWDNMMRMVDGIPLNHPWHAVFVRTIHVLHELVGERIFSQPTYTVTWDELDEMKYHFWDCWDERSMSIGFRFSSTREGGNDEYIPLAGPEKDNEVIRWKRWTSMFAQMPDCLALPYYIMRAVQPLESPIDGDSIDAECTLWTACEWLIHRAYQSLECLRAHHIEKDELSMGDLYSRDVGDPCSLKRWDWWKHRVQELAADGGVEKHHVARALASMEAAEARPSEVELEEKQRVEKEKEGKEGEEEKEE</sequence>
<dbReference type="InterPro" id="IPR022085">
    <property type="entry name" value="OpdG"/>
</dbReference>
<evidence type="ECO:0000256" key="1">
    <source>
        <dbReference type="SAM" id="MobiDB-lite"/>
    </source>
</evidence>
<protein>
    <submittedName>
        <fullName evidence="2">Uncharacterized protein</fullName>
    </submittedName>
</protein>
<dbReference type="EMBL" id="JAUIQD010000001">
    <property type="protein sequence ID" value="KAK3363900.1"/>
    <property type="molecule type" value="Genomic_DNA"/>
</dbReference>
<dbReference type="Proteomes" id="UP001275084">
    <property type="component" value="Unassembled WGS sequence"/>
</dbReference>
<dbReference type="AlphaFoldDB" id="A0AAJ0MKK3"/>
<reference evidence="2" key="1">
    <citation type="journal article" date="2023" name="Mol. Phylogenet. Evol.">
        <title>Genome-scale phylogeny and comparative genomics of the fungal order Sordariales.</title>
        <authorList>
            <person name="Hensen N."/>
            <person name="Bonometti L."/>
            <person name="Westerberg I."/>
            <person name="Brannstrom I.O."/>
            <person name="Guillou S."/>
            <person name="Cros-Aarteil S."/>
            <person name="Calhoun S."/>
            <person name="Haridas S."/>
            <person name="Kuo A."/>
            <person name="Mondo S."/>
            <person name="Pangilinan J."/>
            <person name="Riley R."/>
            <person name="LaButti K."/>
            <person name="Andreopoulos B."/>
            <person name="Lipzen A."/>
            <person name="Chen C."/>
            <person name="Yan M."/>
            <person name="Daum C."/>
            <person name="Ng V."/>
            <person name="Clum A."/>
            <person name="Steindorff A."/>
            <person name="Ohm R.A."/>
            <person name="Martin F."/>
            <person name="Silar P."/>
            <person name="Natvig D.O."/>
            <person name="Lalanne C."/>
            <person name="Gautier V."/>
            <person name="Ament-Velasquez S.L."/>
            <person name="Kruys A."/>
            <person name="Hutchinson M.I."/>
            <person name="Powell A.J."/>
            <person name="Barry K."/>
            <person name="Miller A.N."/>
            <person name="Grigoriev I.V."/>
            <person name="Debuchy R."/>
            <person name="Gladieux P."/>
            <person name="Hiltunen Thoren M."/>
            <person name="Johannesson H."/>
        </authorList>
    </citation>
    <scope>NUCLEOTIDE SEQUENCE</scope>
    <source>
        <strain evidence="2">CBS 955.72</strain>
    </source>
</reference>
<gene>
    <name evidence="2" type="ORF">B0T25DRAFT_597435</name>
</gene>
<name>A0AAJ0MKK3_9PEZI</name>
<feature type="compositionally biased region" description="Basic and acidic residues" evidence="1">
    <location>
        <begin position="295"/>
        <end position="317"/>
    </location>
</feature>
<proteinExistence type="predicted"/>
<comment type="caution">
    <text evidence="2">The sequence shown here is derived from an EMBL/GenBank/DDBJ whole genome shotgun (WGS) entry which is preliminary data.</text>
</comment>
<evidence type="ECO:0000313" key="2">
    <source>
        <dbReference type="EMBL" id="KAK3363900.1"/>
    </source>
</evidence>
<organism evidence="2 3">
    <name type="scientific">Lasiosphaeria hispida</name>
    <dbReference type="NCBI Taxonomy" id="260671"/>
    <lineage>
        <taxon>Eukaryota</taxon>
        <taxon>Fungi</taxon>
        <taxon>Dikarya</taxon>
        <taxon>Ascomycota</taxon>
        <taxon>Pezizomycotina</taxon>
        <taxon>Sordariomycetes</taxon>
        <taxon>Sordariomycetidae</taxon>
        <taxon>Sordariales</taxon>
        <taxon>Lasiosphaeriaceae</taxon>
        <taxon>Lasiosphaeria</taxon>
    </lineage>
</organism>
<dbReference type="Pfam" id="PF12311">
    <property type="entry name" value="DUF3632"/>
    <property type="match status" value="1"/>
</dbReference>
<feature type="region of interest" description="Disordered" evidence="1">
    <location>
        <begin position="291"/>
        <end position="325"/>
    </location>
</feature>
<evidence type="ECO:0000313" key="3">
    <source>
        <dbReference type="Proteomes" id="UP001275084"/>
    </source>
</evidence>